<dbReference type="SUPFAM" id="SSF53335">
    <property type="entry name" value="S-adenosyl-L-methionine-dependent methyltransferases"/>
    <property type="match status" value="1"/>
</dbReference>
<feature type="domain" description="Methyltransferase type 11" evidence="1">
    <location>
        <begin position="6"/>
        <end position="44"/>
    </location>
</feature>
<keyword evidence="3" id="KW-1185">Reference proteome</keyword>
<evidence type="ECO:0000313" key="3">
    <source>
        <dbReference type="Proteomes" id="UP001148312"/>
    </source>
</evidence>
<reference evidence="2" key="2">
    <citation type="journal article" date="2023" name="IMA Fungus">
        <title>Comparative genomic study of the Penicillium genus elucidates a diverse pangenome and 15 lateral gene transfer events.</title>
        <authorList>
            <person name="Petersen C."/>
            <person name="Sorensen T."/>
            <person name="Nielsen M.R."/>
            <person name="Sondergaard T.E."/>
            <person name="Sorensen J.L."/>
            <person name="Fitzpatrick D.A."/>
            <person name="Frisvad J.C."/>
            <person name="Nielsen K.L."/>
        </authorList>
    </citation>
    <scope>NUCLEOTIDE SEQUENCE</scope>
    <source>
        <strain evidence="2">IBT 30728</strain>
    </source>
</reference>
<evidence type="ECO:0000259" key="1">
    <source>
        <dbReference type="Pfam" id="PF08241"/>
    </source>
</evidence>
<keyword evidence="2" id="KW-0489">Methyltransferase</keyword>
<gene>
    <name evidence="2" type="ORF">N7539_005340</name>
</gene>
<dbReference type="Gene3D" id="3.40.50.150">
    <property type="entry name" value="Vaccinia Virus protein VP39"/>
    <property type="match status" value="1"/>
</dbReference>
<dbReference type="AlphaFoldDB" id="A0A9W9X6T3"/>
<dbReference type="InterPro" id="IPR013216">
    <property type="entry name" value="Methyltransf_11"/>
</dbReference>
<name>A0A9W9X6T3_9EURO</name>
<sequence>MNLTSVGDGEMSHVAAGWSFFNASDPRKALSESWRVLQPGGVLVASSWAETDWLRMLRTITKVDPACIPPSIPARWAKAESLASELEMAGYRDVTVHEVDVDIPFRWHESFVDTMMTKVTQMMTARQDLDEQQKALLAQYMTEEVRSLCSTEPGKLKAVSLVGVGVKGLFLPGPRTSNHGMR</sequence>
<dbReference type="RefSeq" id="XP_056790136.1">
    <property type="nucleotide sequence ID" value="XM_056934942.1"/>
</dbReference>
<comment type="caution">
    <text evidence="2">The sequence shown here is derived from an EMBL/GenBank/DDBJ whole genome shotgun (WGS) entry which is preliminary data.</text>
</comment>
<dbReference type="GO" id="GO:0032259">
    <property type="term" value="P:methylation"/>
    <property type="evidence" value="ECO:0007669"/>
    <property type="project" value="UniProtKB-KW"/>
</dbReference>
<proteinExistence type="predicted"/>
<reference evidence="2" key="1">
    <citation type="submission" date="2022-12" db="EMBL/GenBank/DDBJ databases">
        <authorList>
            <person name="Petersen C."/>
        </authorList>
    </citation>
    <scope>NUCLEOTIDE SEQUENCE</scope>
    <source>
        <strain evidence="2">IBT 30728</strain>
    </source>
</reference>
<dbReference type="Pfam" id="PF08241">
    <property type="entry name" value="Methyltransf_11"/>
    <property type="match status" value="1"/>
</dbReference>
<dbReference type="InterPro" id="IPR029063">
    <property type="entry name" value="SAM-dependent_MTases_sf"/>
</dbReference>
<dbReference type="GeneID" id="81625191"/>
<dbReference type="GO" id="GO:0008757">
    <property type="term" value="F:S-adenosylmethionine-dependent methyltransferase activity"/>
    <property type="evidence" value="ECO:0007669"/>
    <property type="project" value="InterPro"/>
</dbReference>
<accession>A0A9W9X6T3</accession>
<keyword evidence="2" id="KW-0808">Transferase</keyword>
<dbReference type="EMBL" id="JAPWDQ010000005">
    <property type="protein sequence ID" value="KAJ5485352.1"/>
    <property type="molecule type" value="Genomic_DNA"/>
</dbReference>
<evidence type="ECO:0000313" key="2">
    <source>
        <dbReference type="EMBL" id="KAJ5485352.1"/>
    </source>
</evidence>
<organism evidence="2 3">
    <name type="scientific">Penicillium diatomitis</name>
    <dbReference type="NCBI Taxonomy" id="2819901"/>
    <lineage>
        <taxon>Eukaryota</taxon>
        <taxon>Fungi</taxon>
        <taxon>Dikarya</taxon>
        <taxon>Ascomycota</taxon>
        <taxon>Pezizomycotina</taxon>
        <taxon>Eurotiomycetes</taxon>
        <taxon>Eurotiomycetidae</taxon>
        <taxon>Eurotiales</taxon>
        <taxon>Aspergillaceae</taxon>
        <taxon>Penicillium</taxon>
    </lineage>
</organism>
<dbReference type="Proteomes" id="UP001148312">
    <property type="component" value="Unassembled WGS sequence"/>
</dbReference>
<protein>
    <submittedName>
        <fullName evidence="2">S-adenosyl-L-methionine-dependent methyltransferase</fullName>
    </submittedName>
</protein>